<feature type="domain" description="EGF-like" evidence="1">
    <location>
        <begin position="186"/>
        <end position="223"/>
    </location>
</feature>
<feature type="domain" description="EGF-like" evidence="1">
    <location>
        <begin position="1111"/>
        <end position="1142"/>
    </location>
</feature>
<feature type="domain" description="EGF-like" evidence="1">
    <location>
        <begin position="893"/>
        <end position="932"/>
    </location>
</feature>
<gene>
    <name evidence="2" type="ORF">BSTOLATCC_MIC50787</name>
</gene>
<dbReference type="AlphaFoldDB" id="A0AAU9JX32"/>
<evidence type="ECO:0000259" key="1">
    <source>
        <dbReference type="SMART" id="SM00181"/>
    </source>
</evidence>
<feature type="domain" description="EGF-like" evidence="1">
    <location>
        <begin position="421"/>
        <end position="471"/>
    </location>
</feature>
<dbReference type="SMART" id="SM00261">
    <property type="entry name" value="FU"/>
    <property type="match status" value="18"/>
</dbReference>
<feature type="domain" description="EGF-like" evidence="1">
    <location>
        <begin position="128"/>
        <end position="164"/>
    </location>
</feature>
<feature type="domain" description="EGF-like" evidence="1">
    <location>
        <begin position="1051"/>
        <end position="1096"/>
    </location>
</feature>
<feature type="domain" description="EGF-like" evidence="1">
    <location>
        <begin position="303"/>
        <end position="354"/>
    </location>
</feature>
<dbReference type="SMART" id="SM00181">
    <property type="entry name" value="EGF"/>
    <property type="match status" value="16"/>
</dbReference>
<accession>A0AAU9JX32</accession>
<dbReference type="InterPro" id="IPR009030">
    <property type="entry name" value="Growth_fac_rcpt_cys_sf"/>
</dbReference>
<protein>
    <recommendedName>
        <fullName evidence="1">EGF-like domain-containing protein</fullName>
    </recommendedName>
</protein>
<feature type="domain" description="EGF-like" evidence="1">
    <location>
        <begin position="71"/>
        <end position="120"/>
    </location>
</feature>
<dbReference type="Gene3D" id="2.10.220.10">
    <property type="entry name" value="Hormone Receptor, Insulin-like Growth Factor Receptor 1, Chain A, domain 2"/>
    <property type="match status" value="4"/>
</dbReference>
<comment type="caution">
    <text evidence="2">The sequence shown here is derived from an EMBL/GenBank/DDBJ whole genome shotgun (WGS) entry which is preliminary data.</text>
</comment>
<feature type="domain" description="EGF-like" evidence="1">
    <location>
        <begin position="362"/>
        <end position="399"/>
    </location>
</feature>
<dbReference type="SUPFAM" id="SSF57184">
    <property type="entry name" value="Growth factor receptor domain"/>
    <property type="match status" value="9"/>
</dbReference>
<dbReference type="InterPro" id="IPR006212">
    <property type="entry name" value="Furin_repeat"/>
</dbReference>
<sequence length="1188" mass="123802">MISAIFNSENEEFVKDIEESLKIQSNQRFLQTCTSPCLGCNPRSSTACTSCVTGYYLSGSSCIACLPQCSTCSSSTTCIVCLDTVHTSPLYCTCPTNSSLIGSSCVCNQGYYFSSNKVCSACATQCSVCSVSSSNCTTCLDTVHMSTPACECPSNSALVGSACICNKGYYFSSNTVCSACSIQCATCSDSDSKCDSCLDSVHMSSSPTCACPDNSTIVDSACVCNPGYYFSTSSVCSPCANKCATCSHSSIDCNTCTDSVHMTPPACECPQNSAFINGSCVCSTGYFYSSLTTCSACNENCGSCTTSIGNCLTCSDTNHMTAAPECACPINANLAGGFCKCNTGFYFSSSSECSPCSPQCATCTVNDNVCSSCIDPIHNSSPPNCYCPANSQLTAGSCVCDSGFYFSSSAVCSACPSSCATCDSGTSCLTCLDTVHMTEAPSCQCPENSFIQGGSCVCNDGYYFSNFTTCSPCQNNCKACSDAAENCLTCSDSVHMSAAPACACPPNSTINSIGQCVCNAGYFYTSNHQCSPCSPQCSTCSVSSSTCLTCIDTVHMGNPPTCSCPASSTLTAGVCTCNTGLYFSLNTVCSTCAPQCLSCSDSESNCGLCIDIVHMSEAPACACPENSNLVGGFCICNTGYYYSTNKMCSPCSSQCAACTVDANVCSSCIDPIHSSSPPNCYCSANSQLTAGSCVCYSGFYFSSSSACSACPSNCATCNSETSCLTCLDTVHMTEAPSCQCPENSSMQGGSCTCNTGYYFSGSFTCSPCQENCQTCSDTAENCLSCFDTAHMSAAPACACPTNSEVNTNWKCVCNAGYFYSADHQCSPCSPQCSTCSDSSSACLTCFDTIHMSSPPNCLCPVYSTLTAGSCTCDPGFYFSSNTVCSSCDETCAACSGSDNCLSCKDPLHATPSGGICQCDSGFYWVASSYYCDKCAPKCASCASTETNCGSCIDIIHMSAAPNCACPRYASLIDNICVCNTGYYFSSPRVCFPCQENCETCDLSFDKCDSCADKVHMSDVPDCLCPTNSALSGDSCVCNTGYYYSSNTTCSPCQNNCKACSDAAENCLTYSDSVHMSAAPACACPPNSTINSIGQCVCNAGYFYTSNHQCSPCSPQCSTCSVSSSTCLTCIDTVHMGNPPTCSCQPLQLWFQEFALVIQAFISAQILFVQLVLHNAFPAQTLKATVDHV</sequence>
<dbReference type="Proteomes" id="UP001162131">
    <property type="component" value="Unassembled WGS sequence"/>
</dbReference>
<proteinExistence type="predicted"/>
<dbReference type="PANTHER" id="PTHR15332:SF175">
    <property type="entry name" value="PROPROTEIN CONVERTASE SUBTILISIN_KEXIN TYPE 5-LIKE"/>
    <property type="match status" value="1"/>
</dbReference>
<dbReference type="PANTHER" id="PTHR15332">
    <property type="entry name" value="PROPROTEIN CONVERTASE SUBTILISIN_KEXIN TYPE 5-LIKE"/>
    <property type="match status" value="1"/>
</dbReference>
<feature type="domain" description="EGF-like" evidence="1">
    <location>
        <begin position="539"/>
        <end position="576"/>
    </location>
</feature>
<organism evidence="2 3">
    <name type="scientific">Blepharisma stoltei</name>
    <dbReference type="NCBI Taxonomy" id="1481888"/>
    <lineage>
        <taxon>Eukaryota</taxon>
        <taxon>Sar</taxon>
        <taxon>Alveolata</taxon>
        <taxon>Ciliophora</taxon>
        <taxon>Postciliodesmatophora</taxon>
        <taxon>Heterotrichea</taxon>
        <taxon>Heterotrichida</taxon>
        <taxon>Blepharismidae</taxon>
        <taxon>Blepharisma</taxon>
    </lineage>
</organism>
<feature type="domain" description="EGF-like" evidence="1">
    <location>
        <begin position="479"/>
        <end position="517"/>
    </location>
</feature>
<name>A0AAU9JX32_9CILI</name>
<keyword evidence="3" id="KW-1185">Reference proteome</keyword>
<feature type="domain" description="EGF-like" evidence="1">
    <location>
        <begin position="657"/>
        <end position="694"/>
    </location>
</feature>
<dbReference type="InterPro" id="IPR000742">
    <property type="entry name" value="EGF"/>
</dbReference>
<dbReference type="EMBL" id="CAJZBQ010000051">
    <property type="protein sequence ID" value="CAG9330186.1"/>
    <property type="molecule type" value="Genomic_DNA"/>
</dbReference>
<evidence type="ECO:0000313" key="3">
    <source>
        <dbReference type="Proteomes" id="UP001162131"/>
    </source>
</evidence>
<reference evidence="2" key="1">
    <citation type="submission" date="2021-09" db="EMBL/GenBank/DDBJ databases">
        <authorList>
            <consortium name="AG Swart"/>
            <person name="Singh M."/>
            <person name="Singh A."/>
            <person name="Seah K."/>
            <person name="Emmerich C."/>
        </authorList>
    </citation>
    <scope>NUCLEOTIDE SEQUENCE</scope>
    <source>
        <strain evidence="2">ATCC30299</strain>
    </source>
</reference>
<feature type="domain" description="EGF-like" evidence="1">
    <location>
        <begin position="834"/>
        <end position="885"/>
    </location>
</feature>
<feature type="domain" description="EGF-like" evidence="1">
    <location>
        <begin position="940"/>
        <end position="977"/>
    </location>
</feature>
<feature type="domain" description="EGF-like" evidence="1">
    <location>
        <begin position="32"/>
        <end position="63"/>
    </location>
</feature>
<feature type="domain" description="EGF-like" evidence="1">
    <location>
        <begin position="598"/>
        <end position="649"/>
    </location>
</feature>
<evidence type="ECO:0000313" key="2">
    <source>
        <dbReference type="EMBL" id="CAG9330186.1"/>
    </source>
</evidence>